<comment type="caution">
    <text evidence="1">The sequence shown here is derived from an EMBL/GenBank/DDBJ whole genome shotgun (WGS) entry which is preliminary data.</text>
</comment>
<reference evidence="1 2" key="1">
    <citation type="submission" date="2021-04" db="EMBL/GenBank/DDBJ databases">
        <authorList>
            <person name="Tang X."/>
            <person name="Zhou X."/>
            <person name="Chen X."/>
            <person name="Cernava T."/>
            <person name="Zhang C."/>
        </authorList>
    </citation>
    <scope>NUCLEOTIDE SEQUENCE [LARGE SCALE GENOMIC DNA]</scope>
    <source>
        <strain evidence="1 2">BH-SS-21</strain>
    </source>
</reference>
<sequence length="50" mass="5298">MGGVLVDVSQHANTKLYDIAEAVLASAHSESLPVPLQEHLAPAIARLHAR</sequence>
<dbReference type="RefSeq" id="WP_210884338.1">
    <property type="nucleotide sequence ID" value="NZ_JAGPYQ010000001.1"/>
</dbReference>
<dbReference type="Proteomes" id="UP000677413">
    <property type="component" value="Unassembled WGS sequence"/>
</dbReference>
<dbReference type="AlphaFoldDB" id="A0A940XTF6"/>
<dbReference type="EMBL" id="JAGPYQ010000001">
    <property type="protein sequence ID" value="MBQ0850292.1"/>
    <property type="molecule type" value="Genomic_DNA"/>
</dbReference>
<evidence type="ECO:0000313" key="2">
    <source>
        <dbReference type="Proteomes" id="UP000677413"/>
    </source>
</evidence>
<organism evidence="1 2">
    <name type="scientific">Streptomyces liliiviolaceus</name>
    <dbReference type="NCBI Taxonomy" id="2823109"/>
    <lineage>
        <taxon>Bacteria</taxon>
        <taxon>Bacillati</taxon>
        <taxon>Actinomycetota</taxon>
        <taxon>Actinomycetes</taxon>
        <taxon>Kitasatosporales</taxon>
        <taxon>Streptomycetaceae</taxon>
        <taxon>Streptomyces</taxon>
    </lineage>
</organism>
<protein>
    <submittedName>
        <fullName evidence="1">Uncharacterized protein</fullName>
    </submittedName>
</protein>
<name>A0A940XTF6_9ACTN</name>
<proteinExistence type="predicted"/>
<accession>A0A940XTF6</accession>
<gene>
    <name evidence="1" type="ORF">J8N05_19070</name>
</gene>
<keyword evidence="2" id="KW-1185">Reference proteome</keyword>
<evidence type="ECO:0000313" key="1">
    <source>
        <dbReference type="EMBL" id="MBQ0850292.1"/>
    </source>
</evidence>